<accession>A0A7G2F673</accession>
<evidence type="ECO:0000256" key="13">
    <source>
        <dbReference type="SAM" id="MobiDB-lite"/>
    </source>
</evidence>
<keyword evidence="9" id="KW-0238">DNA-binding</keyword>
<evidence type="ECO:0000256" key="9">
    <source>
        <dbReference type="ARBA" id="ARBA00023125"/>
    </source>
</evidence>
<keyword evidence="5 14" id="KW-0812">Transmembrane</keyword>
<keyword evidence="11" id="KW-0804">Transcription</keyword>
<comment type="subcellular location">
    <subcellularLocation>
        <location evidence="3">Endomembrane system</location>
        <topology evidence="3">Multi-pass membrane protein</topology>
    </subcellularLocation>
    <subcellularLocation>
        <location evidence="2">Nucleus</location>
    </subcellularLocation>
</comment>
<evidence type="ECO:0000256" key="11">
    <source>
        <dbReference type="ARBA" id="ARBA00023163"/>
    </source>
</evidence>
<dbReference type="Pfam" id="PF03106">
    <property type="entry name" value="WRKY"/>
    <property type="match status" value="2"/>
</dbReference>
<protein>
    <submittedName>
        <fullName evidence="16">(thale cress) hypothetical protein</fullName>
    </submittedName>
</protein>
<dbReference type="FunFam" id="2.20.25.80:FF:000001">
    <property type="entry name" value="WRKY transcription factor 33"/>
    <property type="match status" value="1"/>
</dbReference>
<evidence type="ECO:0000256" key="1">
    <source>
        <dbReference type="ARBA" id="ARBA00002501"/>
    </source>
</evidence>
<keyword evidence="10 14" id="KW-0472">Membrane</keyword>
<dbReference type="Pfam" id="PF03208">
    <property type="entry name" value="PRA1"/>
    <property type="match status" value="1"/>
</dbReference>
<dbReference type="Proteomes" id="UP000516314">
    <property type="component" value="Chromosome 5"/>
</dbReference>
<dbReference type="InterPro" id="IPR004895">
    <property type="entry name" value="Prenylated_rab_accept_PRA1"/>
</dbReference>
<evidence type="ECO:0000256" key="7">
    <source>
        <dbReference type="ARBA" id="ARBA00022989"/>
    </source>
</evidence>
<evidence type="ECO:0000256" key="2">
    <source>
        <dbReference type="ARBA" id="ARBA00004123"/>
    </source>
</evidence>
<evidence type="ECO:0000259" key="15">
    <source>
        <dbReference type="PROSITE" id="PS50811"/>
    </source>
</evidence>
<dbReference type="GO" id="GO:0005783">
    <property type="term" value="C:endoplasmic reticulum"/>
    <property type="evidence" value="ECO:0007669"/>
    <property type="project" value="UniProtKB-ARBA"/>
</dbReference>
<keyword evidence="12" id="KW-0539">Nucleus</keyword>
<dbReference type="PANTHER" id="PTHR31221:SF367">
    <property type="entry name" value="WRKY TRANSCRIPTION FACTOR 26-RELATED"/>
    <property type="match status" value="1"/>
</dbReference>
<dbReference type="SMART" id="SM00774">
    <property type="entry name" value="WRKY"/>
    <property type="match status" value="2"/>
</dbReference>
<comment type="function">
    <text evidence="1">May be involved in both secretory and endocytic intracellular trafficking in the endosomal/prevacuolar compartments.</text>
</comment>
<feature type="domain" description="WRKY" evidence="15">
    <location>
        <begin position="81"/>
        <end position="146"/>
    </location>
</feature>
<dbReference type="InterPro" id="IPR044810">
    <property type="entry name" value="WRKY_plant"/>
</dbReference>
<dbReference type="EMBL" id="LR881470">
    <property type="protein sequence ID" value="CAD5331047.1"/>
    <property type="molecule type" value="Genomic_DNA"/>
</dbReference>
<dbReference type="Gene3D" id="2.20.25.80">
    <property type="entry name" value="WRKY domain"/>
    <property type="match status" value="2"/>
</dbReference>
<dbReference type="GO" id="GO:0003700">
    <property type="term" value="F:DNA-binding transcription factor activity"/>
    <property type="evidence" value="ECO:0007669"/>
    <property type="project" value="InterPro"/>
</dbReference>
<dbReference type="GO" id="GO:0043565">
    <property type="term" value="F:sequence-specific DNA binding"/>
    <property type="evidence" value="ECO:0007669"/>
    <property type="project" value="InterPro"/>
</dbReference>
<name>A0A7G2F673_ARATH</name>
<evidence type="ECO:0000313" key="17">
    <source>
        <dbReference type="Proteomes" id="UP000516314"/>
    </source>
</evidence>
<sequence length="491" mass="54210">MPPGLTPADFLDSPLLFTSSNILPSPTTGTFPAQSLNYNNNGLLIDKNEIKYEDTTPPLFLPSMVTQPLPQLDLFKSEIMSSNKTSDDGYNWRKYGQKQVKGSENPRSYFKCTYPNCLTKKKVETSLVKGQMIEIVYKGSHNHPKPQSTKRSSSTAIAAHQNSSNGDGKDIGEDETEAKRWKREENVKEPRVVVQTTSDIDILDDGYRWRKYGQKVVKGNPNPRSYYKCTFTGCFVRKHVERAFQDPKSVITTYEGKHKHQIPTPRRGPVLRSAAMASPLLPTSTTPDQLPGGDPQLLSSLRVLLSRVLATVRHASADARPWAELVDRSAFSRPPSLSEATSRVRKNFSYFRANYITLVAILLAASLLTHPFALFLLASLAASWLFLYFFRPADQPLVIGGRTFSDLETLGILCLSTVVVMFMTSVGSLLMSTLAVGIMGVAIHGAFRAPEDLFLEEQEAIGSGLFAFFNNNASNAAAAAIATSAMSRVRV</sequence>
<keyword evidence="6" id="KW-0677">Repeat</keyword>
<keyword evidence="7 14" id="KW-1133">Transmembrane helix</keyword>
<feature type="compositionally biased region" description="Polar residues" evidence="13">
    <location>
        <begin position="145"/>
        <end position="166"/>
    </location>
</feature>
<dbReference type="GO" id="GO:0005634">
    <property type="term" value="C:nucleus"/>
    <property type="evidence" value="ECO:0007669"/>
    <property type="project" value="UniProtKB-SubCell"/>
</dbReference>
<feature type="transmembrane region" description="Helical" evidence="14">
    <location>
        <begin position="410"/>
        <end position="443"/>
    </location>
</feature>
<evidence type="ECO:0000256" key="10">
    <source>
        <dbReference type="ARBA" id="ARBA00023136"/>
    </source>
</evidence>
<proteinExistence type="inferred from homology"/>
<evidence type="ECO:0000256" key="8">
    <source>
        <dbReference type="ARBA" id="ARBA00023015"/>
    </source>
</evidence>
<evidence type="ECO:0000256" key="14">
    <source>
        <dbReference type="SAM" id="Phobius"/>
    </source>
</evidence>
<reference evidence="16 17" key="1">
    <citation type="submission" date="2020-09" db="EMBL/GenBank/DDBJ databases">
        <authorList>
            <person name="Ashkenazy H."/>
        </authorList>
    </citation>
    <scope>NUCLEOTIDE SEQUENCE [LARGE SCALE GENOMIC DNA]</scope>
    <source>
        <strain evidence="17">cv. Cdm-0</strain>
    </source>
</reference>
<evidence type="ECO:0000256" key="12">
    <source>
        <dbReference type="ARBA" id="ARBA00023242"/>
    </source>
</evidence>
<organism evidence="16 17">
    <name type="scientific">Arabidopsis thaliana</name>
    <name type="common">Mouse-ear cress</name>
    <dbReference type="NCBI Taxonomy" id="3702"/>
    <lineage>
        <taxon>Eukaryota</taxon>
        <taxon>Viridiplantae</taxon>
        <taxon>Streptophyta</taxon>
        <taxon>Embryophyta</taxon>
        <taxon>Tracheophyta</taxon>
        <taxon>Spermatophyta</taxon>
        <taxon>Magnoliopsida</taxon>
        <taxon>eudicotyledons</taxon>
        <taxon>Gunneridae</taxon>
        <taxon>Pentapetalae</taxon>
        <taxon>rosids</taxon>
        <taxon>malvids</taxon>
        <taxon>Brassicales</taxon>
        <taxon>Brassicaceae</taxon>
        <taxon>Camelineae</taxon>
        <taxon>Arabidopsis</taxon>
    </lineage>
</organism>
<dbReference type="PROSITE" id="PS50811">
    <property type="entry name" value="WRKY"/>
    <property type="match status" value="2"/>
</dbReference>
<gene>
    <name evidence="16" type="ORF">AT9943_LOCUS18543</name>
</gene>
<evidence type="ECO:0000256" key="5">
    <source>
        <dbReference type="ARBA" id="ARBA00022692"/>
    </source>
</evidence>
<dbReference type="SUPFAM" id="SSF118290">
    <property type="entry name" value="WRKY DNA-binding domain"/>
    <property type="match status" value="2"/>
</dbReference>
<feature type="region of interest" description="Disordered" evidence="13">
    <location>
        <begin position="137"/>
        <end position="180"/>
    </location>
</feature>
<dbReference type="PANTHER" id="PTHR31221">
    <property type="entry name" value="WRKY TRANSCRIPTION FACTOR PROTEIN 1-RELATED"/>
    <property type="match status" value="1"/>
</dbReference>
<dbReference type="InterPro" id="IPR003657">
    <property type="entry name" value="WRKY_dom"/>
</dbReference>
<evidence type="ECO:0000256" key="3">
    <source>
        <dbReference type="ARBA" id="ARBA00004127"/>
    </source>
</evidence>
<evidence type="ECO:0000256" key="4">
    <source>
        <dbReference type="ARBA" id="ARBA00006483"/>
    </source>
</evidence>
<evidence type="ECO:0000256" key="6">
    <source>
        <dbReference type="ARBA" id="ARBA00022737"/>
    </source>
</evidence>
<dbReference type="InterPro" id="IPR036576">
    <property type="entry name" value="WRKY_dom_sf"/>
</dbReference>
<comment type="similarity">
    <text evidence="4">Belongs to the PRA1 family.</text>
</comment>
<evidence type="ECO:0000313" key="16">
    <source>
        <dbReference type="EMBL" id="CAD5331047.1"/>
    </source>
</evidence>
<feature type="transmembrane region" description="Helical" evidence="14">
    <location>
        <begin position="372"/>
        <end position="390"/>
    </location>
</feature>
<keyword evidence="8" id="KW-0805">Transcription regulation</keyword>
<dbReference type="AlphaFoldDB" id="A0A7G2F673"/>
<feature type="domain" description="WRKY" evidence="15">
    <location>
        <begin position="198"/>
        <end position="263"/>
    </location>
</feature>
<dbReference type="FunFam" id="2.20.25.80:FF:000006">
    <property type="entry name" value="WRKY transcription factor"/>
    <property type="match status" value="1"/>
</dbReference>
<feature type="compositionally biased region" description="Basic and acidic residues" evidence="13">
    <location>
        <begin position="167"/>
        <end position="180"/>
    </location>
</feature>
<dbReference type="GO" id="GO:0016192">
    <property type="term" value="P:vesicle-mediated transport"/>
    <property type="evidence" value="ECO:0007669"/>
    <property type="project" value="UniProtKB-ARBA"/>
</dbReference>